<keyword evidence="3" id="KW-0808">Transferase</keyword>
<feature type="region of interest" description="Disordered" evidence="1">
    <location>
        <begin position="1"/>
        <end position="34"/>
    </location>
</feature>
<reference evidence="4" key="1">
    <citation type="submission" date="2015-11" db="EMBL/GenBank/DDBJ databases">
        <title>Complete genome sequence of a polyethylene glycol-degrading strain Sphingopyxis terrae strain 203-1 (NBRC 15098).</title>
        <authorList>
            <person name="Yoshiyuki O."/>
            <person name="Shouta N."/>
            <person name="Nagata Y."/>
            <person name="Numata M."/>
            <person name="Tsuchikane K."/>
            <person name="Hosoyama A."/>
            <person name="Yamazoe A."/>
            <person name="Tsuda M."/>
            <person name="Fujita N."/>
            <person name="Kawai F."/>
        </authorList>
    </citation>
    <scope>NUCLEOTIDE SEQUENCE [LARGE SCALE GENOMIC DNA]</scope>
    <source>
        <strain evidence="4">203-1</strain>
    </source>
</reference>
<dbReference type="PANTHER" id="PTHR43072:SF8">
    <property type="entry name" value="ACYLTRANSFERASE FABY-RELATED"/>
    <property type="match status" value="1"/>
</dbReference>
<dbReference type="GO" id="GO:0016747">
    <property type="term" value="F:acyltransferase activity, transferring groups other than amino-acyl groups"/>
    <property type="evidence" value="ECO:0007669"/>
    <property type="project" value="InterPro"/>
</dbReference>
<feature type="domain" description="N-acetyltransferase" evidence="2">
    <location>
        <begin position="69"/>
        <end position="232"/>
    </location>
</feature>
<gene>
    <name evidence="3" type="ORF">AOA14_09200</name>
</gene>
<organism evidence="3 4">
    <name type="scientific">Sphingopyxis terrae subsp. terrae NBRC 15098</name>
    <dbReference type="NCBI Taxonomy" id="1219058"/>
    <lineage>
        <taxon>Bacteria</taxon>
        <taxon>Pseudomonadati</taxon>
        <taxon>Pseudomonadota</taxon>
        <taxon>Alphaproteobacteria</taxon>
        <taxon>Sphingomonadales</taxon>
        <taxon>Sphingomonadaceae</taxon>
        <taxon>Sphingopyxis</taxon>
    </lineage>
</organism>
<evidence type="ECO:0000259" key="2">
    <source>
        <dbReference type="PROSITE" id="PS51186"/>
    </source>
</evidence>
<name>A0A142VYB9_9SPHN</name>
<dbReference type="SUPFAM" id="SSF55729">
    <property type="entry name" value="Acyl-CoA N-acyltransferases (Nat)"/>
    <property type="match status" value="1"/>
</dbReference>
<reference evidence="3 4" key="2">
    <citation type="journal article" date="2016" name="Genome Announc.">
        <title>Complete Genome Sequence of Sphingopyxis terrae Strain 203-1 (NBRC 111660), a Polyethylene Glycol Degrader.</title>
        <authorList>
            <person name="Ohtsubo Y."/>
            <person name="Nonoyama S."/>
            <person name="Nagata Y."/>
            <person name="Numata M."/>
            <person name="Tsuchikane K."/>
            <person name="Hosoyama A."/>
            <person name="Yamazoe A."/>
            <person name="Tsuda M."/>
            <person name="Fujita N."/>
            <person name="Kawai F."/>
        </authorList>
    </citation>
    <scope>NUCLEOTIDE SEQUENCE [LARGE SCALE GENOMIC DNA]</scope>
    <source>
        <strain evidence="3 4">203-1</strain>
    </source>
</reference>
<dbReference type="Gene3D" id="3.40.630.30">
    <property type="match status" value="1"/>
</dbReference>
<evidence type="ECO:0000313" key="4">
    <source>
        <dbReference type="Proteomes" id="UP000076234"/>
    </source>
</evidence>
<dbReference type="Pfam" id="PF13420">
    <property type="entry name" value="Acetyltransf_4"/>
    <property type="match status" value="1"/>
</dbReference>
<evidence type="ECO:0000256" key="1">
    <source>
        <dbReference type="SAM" id="MobiDB-lite"/>
    </source>
</evidence>
<dbReference type="CDD" id="cd04301">
    <property type="entry name" value="NAT_SF"/>
    <property type="match status" value="1"/>
</dbReference>
<dbReference type="PANTHER" id="PTHR43072">
    <property type="entry name" value="N-ACETYLTRANSFERASE"/>
    <property type="match status" value="1"/>
</dbReference>
<dbReference type="InterPro" id="IPR000182">
    <property type="entry name" value="GNAT_dom"/>
</dbReference>
<dbReference type="PROSITE" id="PS51186">
    <property type="entry name" value="GNAT"/>
    <property type="match status" value="1"/>
</dbReference>
<accession>A0A142VYB9</accession>
<evidence type="ECO:0000313" key="3">
    <source>
        <dbReference type="EMBL" id="AMU94776.1"/>
    </source>
</evidence>
<dbReference type="Proteomes" id="UP000076234">
    <property type="component" value="Chromosome"/>
</dbReference>
<proteinExistence type="predicted"/>
<dbReference type="AlphaFoldDB" id="A0A142VYB9"/>
<dbReference type="KEGG" id="ster:AOA14_09200"/>
<sequence>MIAADRPWLDQPHVEIGAPPRQRKHCQPAGEPAADDGNVARVGIGAVHPAALARLAASGYRFRMAALVPVIRSATPDDAKAIAAIYAHHVAHGTASYDTEPRSTLATAALISEHRAKGWPFLVAEAADGGIVGYAYASQFRPRAAYAWACEDSIYVAPTQQGRGVGRSLLAALLDAAEASGFRTMVAVIGGAEPASIALHTAAGFVHAGRLAGMGWKHGRWLDTVYMQRPLGDGTASAPA</sequence>
<dbReference type="EMBL" id="CP013342">
    <property type="protein sequence ID" value="AMU94776.1"/>
    <property type="molecule type" value="Genomic_DNA"/>
</dbReference>
<protein>
    <submittedName>
        <fullName evidence="3">GCN5 family acetyltransferase</fullName>
    </submittedName>
</protein>
<dbReference type="STRING" id="1219058.AOA14_09200"/>
<dbReference type="InterPro" id="IPR016181">
    <property type="entry name" value="Acyl_CoA_acyltransferase"/>
</dbReference>